<dbReference type="InterPro" id="IPR017871">
    <property type="entry name" value="ABC_transporter-like_CS"/>
</dbReference>
<gene>
    <name evidence="6" type="ORF">JOE66_000300</name>
</gene>
<dbReference type="SMART" id="SM00382">
    <property type="entry name" value="AAA"/>
    <property type="match status" value="2"/>
</dbReference>
<evidence type="ECO:0000256" key="4">
    <source>
        <dbReference type="ARBA" id="ARBA00022840"/>
    </source>
</evidence>
<evidence type="ECO:0000256" key="3">
    <source>
        <dbReference type="ARBA" id="ARBA00022741"/>
    </source>
</evidence>
<dbReference type="Gene3D" id="3.40.50.300">
    <property type="entry name" value="P-loop containing nucleotide triphosphate hydrolases"/>
    <property type="match status" value="2"/>
</dbReference>
<evidence type="ECO:0000259" key="5">
    <source>
        <dbReference type="PROSITE" id="PS50893"/>
    </source>
</evidence>
<keyword evidence="7" id="KW-1185">Reference proteome</keyword>
<dbReference type="CDD" id="cd03216">
    <property type="entry name" value="ABC_Carb_Monos_I"/>
    <property type="match status" value="1"/>
</dbReference>
<dbReference type="PROSITE" id="PS50893">
    <property type="entry name" value="ABC_TRANSPORTER_2"/>
    <property type="match status" value="2"/>
</dbReference>
<comment type="caution">
    <text evidence="6">The sequence shown here is derived from an EMBL/GenBank/DDBJ whole genome shotgun (WGS) entry which is preliminary data.</text>
</comment>
<proteinExistence type="predicted"/>
<dbReference type="PROSITE" id="PS00211">
    <property type="entry name" value="ABC_TRANSPORTER_1"/>
    <property type="match status" value="1"/>
</dbReference>
<organism evidence="6 7">
    <name type="scientific">Subtercola frigoramans</name>
    <dbReference type="NCBI Taxonomy" id="120298"/>
    <lineage>
        <taxon>Bacteria</taxon>
        <taxon>Bacillati</taxon>
        <taxon>Actinomycetota</taxon>
        <taxon>Actinomycetes</taxon>
        <taxon>Micrococcales</taxon>
        <taxon>Microbacteriaceae</taxon>
        <taxon>Subtercola</taxon>
    </lineage>
</organism>
<dbReference type="PANTHER" id="PTHR43790">
    <property type="entry name" value="CARBOHYDRATE TRANSPORT ATP-BINDING PROTEIN MG119-RELATED"/>
    <property type="match status" value="1"/>
</dbReference>
<keyword evidence="3" id="KW-0547">Nucleotide-binding</keyword>
<dbReference type="EMBL" id="JAFBBU010000001">
    <property type="protein sequence ID" value="MBM7470666.1"/>
    <property type="molecule type" value="Genomic_DNA"/>
</dbReference>
<evidence type="ECO:0000256" key="1">
    <source>
        <dbReference type="ARBA" id="ARBA00022448"/>
    </source>
</evidence>
<keyword evidence="6" id="KW-0762">Sugar transport</keyword>
<keyword evidence="2" id="KW-0677">Repeat</keyword>
<accession>A0ABS2L0Q6</accession>
<sequence length="509" mass="55152">MRTDTPVLELRDATVEFGGVRALDNVSFRLFAGEIHSLIGENGAGKSTLVKALTGVHSLAAGSMMVRGIGVSFRSPSDAQRAGIQAVHQEIELLTNLSVAENIMLGREHHKALGIDWRRLRRDANRSLRELGLDIDPRSPLGAHSLAEQQLVAIARALAGKADILILDEPTSGLDQNEVSELFRVLHALRRSGVAVLFISHFLEQVYEVADRLTILRDGRSVGEFLTSDILRIDVVEKMTGVRSHPPRALVAESSGENMEGMQGAPEPFFRARRIGMKGVVSPFDLFVAEGEVVGIAGLLGSGRSELARLIAGIEKADCGQIEIDDRRALLNTPSRALSRGVAYSSDNRALDGIIGELSVGDNILLALQAERGSLHRLPRRHRDELVMSYIAALDIRPRDPAAKASTLSGGNQQKVLLARLLALAPRLLVLDEPTRGVDMASRAEIQRLVTELAANGMSVILISAEFRELIGVSDRIGVMKAGKLEAMLENDDLSEDRLLEIIAYGAAE</sequence>
<dbReference type="InterPro" id="IPR027417">
    <property type="entry name" value="P-loop_NTPase"/>
</dbReference>
<dbReference type="InterPro" id="IPR050107">
    <property type="entry name" value="ABC_carbohydrate_import_ATPase"/>
</dbReference>
<protein>
    <submittedName>
        <fullName evidence="6">Simple sugar transport system ATP-binding protein</fullName>
    </submittedName>
</protein>
<keyword evidence="1" id="KW-0813">Transport</keyword>
<dbReference type="GO" id="GO:0005524">
    <property type="term" value="F:ATP binding"/>
    <property type="evidence" value="ECO:0007669"/>
    <property type="project" value="UniProtKB-KW"/>
</dbReference>
<evidence type="ECO:0000313" key="6">
    <source>
        <dbReference type="EMBL" id="MBM7470666.1"/>
    </source>
</evidence>
<evidence type="ECO:0000256" key="2">
    <source>
        <dbReference type="ARBA" id="ARBA00022737"/>
    </source>
</evidence>
<name>A0ABS2L0Q6_9MICO</name>
<feature type="domain" description="ABC transporter" evidence="5">
    <location>
        <begin position="8"/>
        <end position="243"/>
    </location>
</feature>
<dbReference type="InterPro" id="IPR003593">
    <property type="entry name" value="AAA+_ATPase"/>
</dbReference>
<dbReference type="CDD" id="cd03215">
    <property type="entry name" value="ABC_Carb_Monos_II"/>
    <property type="match status" value="1"/>
</dbReference>
<dbReference type="RefSeq" id="WP_205106385.1">
    <property type="nucleotide sequence ID" value="NZ_BAAAHT010000018.1"/>
</dbReference>
<feature type="domain" description="ABC transporter" evidence="5">
    <location>
        <begin position="264"/>
        <end position="507"/>
    </location>
</feature>
<dbReference type="Proteomes" id="UP000776164">
    <property type="component" value="Unassembled WGS sequence"/>
</dbReference>
<dbReference type="PANTHER" id="PTHR43790:SF9">
    <property type="entry name" value="GALACTOFURANOSE TRANSPORTER ATP-BINDING PROTEIN YTFR"/>
    <property type="match status" value="1"/>
</dbReference>
<dbReference type="InterPro" id="IPR003439">
    <property type="entry name" value="ABC_transporter-like_ATP-bd"/>
</dbReference>
<evidence type="ECO:0000313" key="7">
    <source>
        <dbReference type="Proteomes" id="UP000776164"/>
    </source>
</evidence>
<dbReference type="SUPFAM" id="SSF52540">
    <property type="entry name" value="P-loop containing nucleoside triphosphate hydrolases"/>
    <property type="match status" value="2"/>
</dbReference>
<keyword evidence="4 6" id="KW-0067">ATP-binding</keyword>
<reference evidence="6 7" key="1">
    <citation type="submission" date="2021-01" db="EMBL/GenBank/DDBJ databases">
        <title>Sequencing the genomes of 1000 actinobacteria strains.</title>
        <authorList>
            <person name="Klenk H.-P."/>
        </authorList>
    </citation>
    <scope>NUCLEOTIDE SEQUENCE [LARGE SCALE GENOMIC DNA]</scope>
    <source>
        <strain evidence="6 7">DSM 13057</strain>
    </source>
</reference>
<dbReference type="Pfam" id="PF00005">
    <property type="entry name" value="ABC_tran"/>
    <property type="match status" value="2"/>
</dbReference>